<feature type="region of interest" description="Disordered" evidence="1">
    <location>
        <begin position="23"/>
        <end position="69"/>
    </location>
</feature>
<protein>
    <submittedName>
        <fullName evidence="3">Uncharacterized protein</fullName>
    </submittedName>
</protein>
<evidence type="ECO:0000313" key="3">
    <source>
        <dbReference type="WBParaSite" id="nRc.2.0.1.t23863-RA"/>
    </source>
</evidence>
<dbReference type="WBParaSite" id="nRc.2.0.1.t23863-RA">
    <property type="protein sequence ID" value="nRc.2.0.1.t23863-RA"/>
    <property type="gene ID" value="nRc.2.0.1.g23863"/>
</dbReference>
<evidence type="ECO:0000313" key="2">
    <source>
        <dbReference type="Proteomes" id="UP000887565"/>
    </source>
</evidence>
<evidence type="ECO:0000256" key="1">
    <source>
        <dbReference type="SAM" id="MobiDB-lite"/>
    </source>
</evidence>
<proteinExistence type="predicted"/>
<keyword evidence="2" id="KW-1185">Reference proteome</keyword>
<reference evidence="3" key="1">
    <citation type="submission" date="2022-11" db="UniProtKB">
        <authorList>
            <consortium name="WormBaseParasite"/>
        </authorList>
    </citation>
    <scope>IDENTIFICATION</scope>
</reference>
<sequence>MPGHPSHRVATFLCPVATLVDVDGSRKSTFPGGKRKAKSKKEGEEKRRERKNGKREGEMRMAVATPKFL</sequence>
<name>A0A915JBI9_ROMCU</name>
<accession>A0A915JBI9</accession>
<organism evidence="2 3">
    <name type="scientific">Romanomermis culicivorax</name>
    <name type="common">Nematode worm</name>
    <dbReference type="NCBI Taxonomy" id="13658"/>
    <lineage>
        <taxon>Eukaryota</taxon>
        <taxon>Metazoa</taxon>
        <taxon>Ecdysozoa</taxon>
        <taxon>Nematoda</taxon>
        <taxon>Enoplea</taxon>
        <taxon>Dorylaimia</taxon>
        <taxon>Mermithida</taxon>
        <taxon>Mermithoidea</taxon>
        <taxon>Mermithidae</taxon>
        <taxon>Romanomermis</taxon>
    </lineage>
</organism>
<dbReference type="AlphaFoldDB" id="A0A915JBI9"/>
<dbReference type="Proteomes" id="UP000887565">
    <property type="component" value="Unplaced"/>
</dbReference>